<evidence type="ECO:0000313" key="2">
    <source>
        <dbReference type="Proteomes" id="UP001458880"/>
    </source>
</evidence>
<reference evidence="1 2" key="1">
    <citation type="journal article" date="2024" name="BMC Genomics">
        <title>De novo assembly and annotation of Popillia japonica's genome with initial clues to its potential as an invasive pest.</title>
        <authorList>
            <person name="Cucini C."/>
            <person name="Boschi S."/>
            <person name="Funari R."/>
            <person name="Cardaioli E."/>
            <person name="Iannotti N."/>
            <person name="Marturano G."/>
            <person name="Paoli F."/>
            <person name="Bruttini M."/>
            <person name="Carapelli A."/>
            <person name="Frati F."/>
            <person name="Nardi F."/>
        </authorList>
    </citation>
    <scope>NUCLEOTIDE SEQUENCE [LARGE SCALE GENOMIC DNA]</scope>
    <source>
        <strain evidence="1">DMR45628</strain>
    </source>
</reference>
<dbReference type="EMBL" id="JASPKY010000305">
    <property type="protein sequence ID" value="KAK9709647.1"/>
    <property type="molecule type" value="Genomic_DNA"/>
</dbReference>
<name>A0AAW1JYB2_POPJA</name>
<dbReference type="Proteomes" id="UP001458880">
    <property type="component" value="Unassembled WGS sequence"/>
</dbReference>
<organism evidence="1 2">
    <name type="scientific">Popillia japonica</name>
    <name type="common">Japanese beetle</name>
    <dbReference type="NCBI Taxonomy" id="7064"/>
    <lineage>
        <taxon>Eukaryota</taxon>
        <taxon>Metazoa</taxon>
        <taxon>Ecdysozoa</taxon>
        <taxon>Arthropoda</taxon>
        <taxon>Hexapoda</taxon>
        <taxon>Insecta</taxon>
        <taxon>Pterygota</taxon>
        <taxon>Neoptera</taxon>
        <taxon>Endopterygota</taxon>
        <taxon>Coleoptera</taxon>
        <taxon>Polyphaga</taxon>
        <taxon>Scarabaeiformia</taxon>
        <taxon>Scarabaeidae</taxon>
        <taxon>Rutelinae</taxon>
        <taxon>Popillia</taxon>
    </lineage>
</organism>
<dbReference type="AlphaFoldDB" id="A0AAW1JYB2"/>
<evidence type="ECO:0000313" key="1">
    <source>
        <dbReference type="EMBL" id="KAK9709647.1"/>
    </source>
</evidence>
<gene>
    <name evidence="1" type="ORF">QE152_g26494</name>
</gene>
<comment type="caution">
    <text evidence="1">The sequence shown here is derived from an EMBL/GenBank/DDBJ whole genome shotgun (WGS) entry which is preliminary data.</text>
</comment>
<proteinExistence type="predicted"/>
<keyword evidence="2" id="KW-1185">Reference proteome</keyword>
<sequence>MGNGSRGWFQKFKARPRLHNLALKGEASNGDTVAAEDFKDVPKNIIAHGGYSTRQIFKSNSKDYEEPRKKFVTGSLEMEQEKGG</sequence>
<accession>A0AAW1JYB2</accession>
<protein>
    <submittedName>
        <fullName evidence="1">Uncharacterized protein</fullName>
    </submittedName>
</protein>